<name>A0A2G1XHP0_STRCJ</name>
<dbReference type="EMBL" id="NHZO01000148">
    <property type="protein sequence ID" value="PHQ50737.1"/>
    <property type="molecule type" value="Genomic_DNA"/>
</dbReference>
<dbReference type="AlphaFoldDB" id="A0A2G1XHP0"/>
<feature type="region of interest" description="Disordered" evidence="1">
    <location>
        <begin position="1"/>
        <end position="26"/>
    </location>
</feature>
<comment type="caution">
    <text evidence="2">The sequence shown here is derived from an EMBL/GenBank/DDBJ whole genome shotgun (WGS) entry which is preliminary data.</text>
</comment>
<dbReference type="Proteomes" id="UP000222531">
    <property type="component" value="Unassembled WGS sequence"/>
</dbReference>
<evidence type="ECO:0008006" key="4">
    <source>
        <dbReference type="Google" id="ProtNLM"/>
    </source>
</evidence>
<dbReference type="Gene3D" id="1.10.287.1060">
    <property type="entry name" value="ESAT-6-like"/>
    <property type="match status" value="1"/>
</dbReference>
<evidence type="ECO:0000256" key="1">
    <source>
        <dbReference type="SAM" id="MobiDB-lite"/>
    </source>
</evidence>
<sequence>MGEKDAHGQHELPKPVFLPAGPGQEGFAPAPGSTLSKFIPNLYDPTSRSPLITPYPGLNGPVKPDLKIEPKVLTGAAGKAGEIRTAFAQPAASLDEPTRAAAKGLDGMASKTALETMHHYWEEQAGTVAAWLDNIAQSLRLAANDYHRTNLGVKDYFKSSGQDH</sequence>
<dbReference type="RefSeq" id="WP_104650995.1">
    <property type="nucleotide sequence ID" value="NZ_JBIRXA010000005.1"/>
</dbReference>
<dbReference type="OrthoDB" id="4168456at2"/>
<keyword evidence="3" id="KW-1185">Reference proteome</keyword>
<protein>
    <recommendedName>
        <fullName evidence="4">WXG100 family type VII secretion target</fullName>
    </recommendedName>
</protein>
<dbReference type="InterPro" id="IPR036689">
    <property type="entry name" value="ESAT-6-like_sf"/>
</dbReference>
<dbReference type="SUPFAM" id="SSF140453">
    <property type="entry name" value="EsxAB dimer-like"/>
    <property type="match status" value="1"/>
</dbReference>
<gene>
    <name evidence="2" type="ORF">BLA24_18320</name>
</gene>
<organism evidence="2 3">
    <name type="scientific">Streptomyces cinnamoneus</name>
    <name type="common">Streptoverticillium cinnamoneum</name>
    <dbReference type="NCBI Taxonomy" id="53446"/>
    <lineage>
        <taxon>Bacteria</taxon>
        <taxon>Bacillati</taxon>
        <taxon>Actinomycetota</taxon>
        <taxon>Actinomycetes</taxon>
        <taxon>Kitasatosporales</taxon>
        <taxon>Streptomycetaceae</taxon>
        <taxon>Streptomyces</taxon>
        <taxon>Streptomyces cinnamoneus group</taxon>
    </lineage>
</organism>
<feature type="compositionally biased region" description="Basic and acidic residues" evidence="1">
    <location>
        <begin position="1"/>
        <end position="13"/>
    </location>
</feature>
<evidence type="ECO:0000313" key="2">
    <source>
        <dbReference type="EMBL" id="PHQ50737.1"/>
    </source>
</evidence>
<evidence type="ECO:0000313" key="3">
    <source>
        <dbReference type="Proteomes" id="UP000222531"/>
    </source>
</evidence>
<proteinExistence type="predicted"/>
<reference evidence="2 3" key="1">
    <citation type="journal article" date="2017" name="Biochemistry">
        <title>Identification of the Biosynthetic Pathway for the Antibiotic Bicyclomycin.</title>
        <authorList>
            <person name="Patteson J."/>
            <person name="Cai W."/>
            <person name="Johnson R.A."/>
            <person name="Santa Maria K."/>
            <person name="Li B."/>
        </authorList>
    </citation>
    <scope>NUCLEOTIDE SEQUENCE [LARGE SCALE GENOMIC DNA]</scope>
    <source>
        <strain evidence="2 3">ATCC 21532</strain>
    </source>
</reference>
<accession>A0A2G1XHP0</accession>